<comment type="catalytic activity">
    <reaction evidence="5">
        <text>uridine(746) in 23S rRNA = pseudouridine(746) in 23S rRNA</text>
        <dbReference type="Rhea" id="RHEA:42548"/>
        <dbReference type="Rhea" id="RHEA-COMP:10109"/>
        <dbReference type="Rhea" id="RHEA-COMP:10110"/>
        <dbReference type="ChEBI" id="CHEBI:65314"/>
        <dbReference type="ChEBI" id="CHEBI:65315"/>
        <dbReference type="EC" id="5.4.99.29"/>
    </reaction>
</comment>
<dbReference type="AlphaFoldDB" id="A0A3B1AW35"/>
<dbReference type="NCBIfam" id="TIGR00005">
    <property type="entry name" value="rluA_subfam"/>
    <property type="match status" value="1"/>
</dbReference>
<accession>A0A3B1AW35</accession>
<evidence type="ECO:0000256" key="1">
    <source>
        <dbReference type="ARBA" id="ARBA00022552"/>
    </source>
</evidence>
<comment type="catalytic activity">
    <reaction evidence="4">
        <text>uridine(32) in tRNA = pseudouridine(32) in tRNA</text>
        <dbReference type="Rhea" id="RHEA:42544"/>
        <dbReference type="Rhea" id="RHEA-COMP:10107"/>
        <dbReference type="Rhea" id="RHEA-COMP:10108"/>
        <dbReference type="ChEBI" id="CHEBI:65314"/>
        <dbReference type="ChEBI" id="CHEBI:65315"/>
        <dbReference type="EC" id="5.4.99.28"/>
    </reaction>
</comment>
<dbReference type="EC" id="5.4.99.28" evidence="7"/>
<dbReference type="InterPro" id="IPR006224">
    <property type="entry name" value="PsdUridine_synth_RluA-like_CS"/>
</dbReference>
<protein>
    <recommendedName>
        <fullName evidence="9">Dual-specificity RNA pseudouridine synthase RluA</fullName>
        <ecNumber evidence="7">5.4.99.28</ecNumber>
        <ecNumber evidence="8">5.4.99.29</ecNumber>
    </recommendedName>
    <alternativeName>
        <fullName evidence="10">23S rRNA pseudouridine(746) synthase</fullName>
    </alternativeName>
    <alternativeName>
        <fullName evidence="13">Ribosomal large subunit pseudouridine synthase A</fullName>
    </alternativeName>
    <alternativeName>
        <fullName evidence="12">rRNA pseudouridylate synthase A</fullName>
    </alternativeName>
    <alternativeName>
        <fullName evidence="14">rRNA-uridine isomerase A</fullName>
    </alternativeName>
    <alternativeName>
        <fullName evidence="11">tRNA pseudouridine(32) synthase</fullName>
    </alternativeName>
</protein>
<dbReference type="InterPro" id="IPR020103">
    <property type="entry name" value="PsdUridine_synth_cat_dom_sf"/>
</dbReference>
<dbReference type="PANTHER" id="PTHR21600">
    <property type="entry name" value="MITOCHONDRIAL RNA PSEUDOURIDINE SYNTHASE"/>
    <property type="match status" value="1"/>
</dbReference>
<organism evidence="16">
    <name type="scientific">hydrothermal vent metagenome</name>
    <dbReference type="NCBI Taxonomy" id="652676"/>
    <lineage>
        <taxon>unclassified sequences</taxon>
        <taxon>metagenomes</taxon>
        <taxon>ecological metagenomes</taxon>
    </lineage>
</organism>
<sequence>MLFDYKPPMSPLGILYHDKDIVVLNKPCGLLSVPGRQDHMKDSLSQRVQEKFPEATVVHRLDMDTSGIMVMALNIKAHRHISMQFEKRHTEKKYEAYLYGVVEKDEGEIDLPLIIDWPNRPLNIVDLNNGKKALTRWKVLERQQDRTKVIFTPVTGRTHQLRVHAQAIGHPILGDSLYAHEAGLSMASRLMLHATMLTLTHPYSKEIIKFTSDPDF</sequence>
<evidence type="ECO:0000256" key="9">
    <source>
        <dbReference type="ARBA" id="ARBA00039988"/>
    </source>
</evidence>
<dbReference type="CDD" id="cd02869">
    <property type="entry name" value="PseudoU_synth_RluA_like"/>
    <property type="match status" value="1"/>
</dbReference>
<evidence type="ECO:0000313" key="16">
    <source>
        <dbReference type="EMBL" id="VAX03903.1"/>
    </source>
</evidence>
<evidence type="ECO:0000256" key="8">
    <source>
        <dbReference type="ARBA" id="ARBA00038945"/>
    </source>
</evidence>
<dbReference type="Gene3D" id="3.30.2350.10">
    <property type="entry name" value="Pseudouridine synthase"/>
    <property type="match status" value="1"/>
</dbReference>
<dbReference type="GO" id="GO:0160151">
    <property type="term" value="F:tRNA pseudouridine(32) synthase activity"/>
    <property type="evidence" value="ECO:0007669"/>
    <property type="project" value="UniProtKB-EC"/>
</dbReference>
<keyword evidence="2" id="KW-0819">tRNA processing</keyword>
<keyword evidence="1" id="KW-0698">rRNA processing</keyword>
<evidence type="ECO:0000256" key="14">
    <source>
        <dbReference type="ARBA" id="ARBA00043143"/>
    </source>
</evidence>
<dbReference type="InterPro" id="IPR006145">
    <property type="entry name" value="PsdUridine_synth_RsuA/RluA"/>
</dbReference>
<dbReference type="GO" id="GO:0008033">
    <property type="term" value="P:tRNA processing"/>
    <property type="evidence" value="ECO:0007669"/>
    <property type="project" value="UniProtKB-KW"/>
</dbReference>
<proteinExistence type="predicted"/>
<evidence type="ECO:0000256" key="4">
    <source>
        <dbReference type="ARBA" id="ARBA00036184"/>
    </source>
</evidence>
<reference evidence="16" key="1">
    <citation type="submission" date="2018-06" db="EMBL/GenBank/DDBJ databases">
        <authorList>
            <person name="Zhirakovskaya E."/>
        </authorList>
    </citation>
    <scope>NUCLEOTIDE SEQUENCE</scope>
</reference>
<dbReference type="PROSITE" id="PS01129">
    <property type="entry name" value="PSI_RLU"/>
    <property type="match status" value="1"/>
</dbReference>
<gene>
    <name evidence="16" type="ORF">MNBD_ALPHA03-1753</name>
</gene>
<dbReference type="Pfam" id="PF00849">
    <property type="entry name" value="PseudoU_synth_2"/>
    <property type="match status" value="1"/>
</dbReference>
<comment type="function">
    <text evidence="6">Dual specificity enzyme that catalyzes the synthesis of pseudouridine from uracil-746 in 23S ribosomal RNA and from uracil-32 in the anticodon stem and loop of transfer RNAs.</text>
</comment>
<dbReference type="PANTHER" id="PTHR21600:SF91">
    <property type="entry name" value="DUAL-SPECIFICITY RNA PSEUDOURIDINE SYNTHASE RLUA"/>
    <property type="match status" value="1"/>
</dbReference>
<evidence type="ECO:0000256" key="11">
    <source>
        <dbReference type="ARBA" id="ARBA00042372"/>
    </source>
</evidence>
<dbReference type="GO" id="GO:0000455">
    <property type="term" value="P:enzyme-directed rRNA pseudouridine synthesis"/>
    <property type="evidence" value="ECO:0007669"/>
    <property type="project" value="TreeGrafter"/>
</dbReference>
<evidence type="ECO:0000256" key="5">
    <source>
        <dbReference type="ARBA" id="ARBA00036916"/>
    </source>
</evidence>
<evidence type="ECO:0000256" key="3">
    <source>
        <dbReference type="ARBA" id="ARBA00023235"/>
    </source>
</evidence>
<evidence type="ECO:0000256" key="12">
    <source>
        <dbReference type="ARBA" id="ARBA00042844"/>
    </source>
</evidence>
<dbReference type="InterPro" id="IPR050188">
    <property type="entry name" value="RluA_PseudoU_synthase"/>
</dbReference>
<evidence type="ECO:0000256" key="13">
    <source>
        <dbReference type="ARBA" id="ARBA00042883"/>
    </source>
</evidence>
<dbReference type="EC" id="5.4.99.29" evidence="8"/>
<evidence type="ECO:0000259" key="15">
    <source>
        <dbReference type="Pfam" id="PF00849"/>
    </source>
</evidence>
<evidence type="ECO:0000256" key="6">
    <source>
        <dbReference type="ARBA" id="ARBA00037305"/>
    </source>
</evidence>
<dbReference type="GO" id="GO:0003723">
    <property type="term" value="F:RNA binding"/>
    <property type="evidence" value="ECO:0007669"/>
    <property type="project" value="InterPro"/>
</dbReference>
<keyword evidence="3 16" id="KW-0413">Isomerase</keyword>
<evidence type="ECO:0000256" key="7">
    <source>
        <dbReference type="ARBA" id="ARBA00038944"/>
    </source>
</evidence>
<name>A0A3B1AW35_9ZZZZ</name>
<evidence type="ECO:0000256" key="10">
    <source>
        <dbReference type="ARBA" id="ARBA00041266"/>
    </source>
</evidence>
<dbReference type="SUPFAM" id="SSF55120">
    <property type="entry name" value="Pseudouridine synthase"/>
    <property type="match status" value="1"/>
</dbReference>
<dbReference type="InterPro" id="IPR006225">
    <property type="entry name" value="PsdUridine_synth_RluC/D"/>
</dbReference>
<dbReference type="EMBL" id="UOFW01000068">
    <property type="protein sequence ID" value="VAX03903.1"/>
    <property type="molecule type" value="Genomic_DNA"/>
</dbReference>
<feature type="domain" description="Pseudouridine synthase RsuA/RluA-like" evidence="15">
    <location>
        <begin position="20"/>
        <end position="167"/>
    </location>
</feature>
<evidence type="ECO:0000256" key="2">
    <source>
        <dbReference type="ARBA" id="ARBA00022694"/>
    </source>
</evidence>
<dbReference type="GO" id="GO:0160142">
    <property type="term" value="F:23S rRNA pseudouridine(746) synthase activity"/>
    <property type="evidence" value="ECO:0007669"/>
    <property type="project" value="UniProtKB-EC"/>
</dbReference>